<dbReference type="GO" id="GO:0007234">
    <property type="term" value="P:osmosensory signaling via phosphorelay pathway"/>
    <property type="evidence" value="ECO:0007669"/>
    <property type="project" value="TreeGrafter"/>
</dbReference>
<evidence type="ECO:0000256" key="7">
    <source>
        <dbReference type="SAM" id="Coils"/>
    </source>
</evidence>
<keyword evidence="5" id="KW-0808">Transferase</keyword>
<feature type="domain" description="Histidine kinase" evidence="9">
    <location>
        <begin position="273"/>
        <end position="485"/>
    </location>
</feature>
<evidence type="ECO:0000256" key="4">
    <source>
        <dbReference type="ARBA" id="ARBA00022553"/>
    </source>
</evidence>
<dbReference type="InterPro" id="IPR003661">
    <property type="entry name" value="HisK_dim/P_dom"/>
</dbReference>
<keyword evidence="7" id="KW-0175">Coiled coil</keyword>
<evidence type="ECO:0000256" key="3">
    <source>
        <dbReference type="ARBA" id="ARBA00012438"/>
    </source>
</evidence>
<feature type="domain" description="HAMP" evidence="10">
    <location>
        <begin position="184"/>
        <end position="240"/>
    </location>
</feature>
<comment type="catalytic activity">
    <reaction evidence="1">
        <text>ATP + protein L-histidine = ADP + protein N-phospho-L-histidine.</text>
        <dbReference type="EC" id="2.7.13.3"/>
    </reaction>
</comment>
<dbReference type="SMART" id="SM00387">
    <property type="entry name" value="HATPase_c"/>
    <property type="match status" value="1"/>
</dbReference>
<evidence type="ECO:0000313" key="12">
    <source>
        <dbReference type="Proteomes" id="UP000295707"/>
    </source>
</evidence>
<evidence type="ECO:0000313" key="11">
    <source>
        <dbReference type="EMBL" id="TCK18781.1"/>
    </source>
</evidence>
<dbReference type="EC" id="2.7.13.3" evidence="3"/>
<dbReference type="SUPFAM" id="SSF55874">
    <property type="entry name" value="ATPase domain of HSP90 chaperone/DNA topoisomerase II/histidine kinase"/>
    <property type="match status" value="1"/>
</dbReference>
<dbReference type="Gene3D" id="3.30.565.10">
    <property type="entry name" value="Histidine kinase-like ATPase, C-terminal domain"/>
    <property type="match status" value="1"/>
</dbReference>
<name>A0A4R1HDJ8_9GAMM</name>
<organism evidence="11 12">
    <name type="scientific">Thiogranum longum</name>
    <dbReference type="NCBI Taxonomy" id="1537524"/>
    <lineage>
        <taxon>Bacteria</taxon>
        <taxon>Pseudomonadati</taxon>
        <taxon>Pseudomonadota</taxon>
        <taxon>Gammaproteobacteria</taxon>
        <taxon>Chromatiales</taxon>
        <taxon>Ectothiorhodospiraceae</taxon>
        <taxon>Thiogranum</taxon>
    </lineage>
</organism>
<dbReference type="InterPro" id="IPR005467">
    <property type="entry name" value="His_kinase_dom"/>
</dbReference>
<dbReference type="PANTHER" id="PTHR42878:SF15">
    <property type="entry name" value="BACTERIOPHYTOCHROME"/>
    <property type="match status" value="1"/>
</dbReference>
<dbReference type="SMART" id="SM00304">
    <property type="entry name" value="HAMP"/>
    <property type="match status" value="1"/>
</dbReference>
<evidence type="ECO:0000256" key="1">
    <source>
        <dbReference type="ARBA" id="ARBA00000085"/>
    </source>
</evidence>
<dbReference type="Proteomes" id="UP000295707">
    <property type="component" value="Unassembled WGS sequence"/>
</dbReference>
<dbReference type="PROSITE" id="PS50109">
    <property type="entry name" value="HIS_KIN"/>
    <property type="match status" value="1"/>
</dbReference>
<dbReference type="GO" id="GO:0000156">
    <property type="term" value="F:phosphorelay response regulator activity"/>
    <property type="evidence" value="ECO:0007669"/>
    <property type="project" value="TreeGrafter"/>
</dbReference>
<dbReference type="InterPro" id="IPR050351">
    <property type="entry name" value="BphY/WalK/GraS-like"/>
</dbReference>
<dbReference type="PANTHER" id="PTHR42878">
    <property type="entry name" value="TWO-COMPONENT HISTIDINE KINASE"/>
    <property type="match status" value="1"/>
</dbReference>
<dbReference type="Gene3D" id="6.10.340.10">
    <property type="match status" value="1"/>
</dbReference>
<evidence type="ECO:0000256" key="6">
    <source>
        <dbReference type="ARBA" id="ARBA00022777"/>
    </source>
</evidence>
<protein>
    <recommendedName>
        <fullName evidence="3">histidine kinase</fullName>
        <ecNumber evidence="3">2.7.13.3</ecNumber>
    </recommendedName>
</protein>
<comment type="subcellular location">
    <subcellularLocation>
        <location evidence="2">Membrane</location>
    </subcellularLocation>
</comment>
<evidence type="ECO:0000256" key="8">
    <source>
        <dbReference type="SAM" id="Phobius"/>
    </source>
</evidence>
<evidence type="ECO:0000259" key="9">
    <source>
        <dbReference type="PROSITE" id="PS50109"/>
    </source>
</evidence>
<dbReference type="FunFam" id="3.30.565.10:FF:000006">
    <property type="entry name" value="Sensor histidine kinase WalK"/>
    <property type="match status" value="1"/>
</dbReference>
<dbReference type="AlphaFoldDB" id="A0A4R1HDJ8"/>
<dbReference type="InterPro" id="IPR003660">
    <property type="entry name" value="HAMP_dom"/>
</dbReference>
<keyword evidence="4" id="KW-0597">Phosphoprotein</keyword>
<comment type="caution">
    <text evidence="11">The sequence shown here is derived from an EMBL/GenBank/DDBJ whole genome shotgun (WGS) entry which is preliminary data.</text>
</comment>
<evidence type="ECO:0000259" key="10">
    <source>
        <dbReference type="PROSITE" id="PS50885"/>
    </source>
</evidence>
<keyword evidence="8" id="KW-0472">Membrane</keyword>
<dbReference type="InterPro" id="IPR036890">
    <property type="entry name" value="HATPase_C_sf"/>
</dbReference>
<dbReference type="SUPFAM" id="SSF47384">
    <property type="entry name" value="Homodimeric domain of signal transducing histidine kinase"/>
    <property type="match status" value="1"/>
</dbReference>
<dbReference type="InterPro" id="IPR036097">
    <property type="entry name" value="HisK_dim/P_sf"/>
</dbReference>
<gene>
    <name evidence="11" type="ORF">DFR30_2065</name>
</gene>
<keyword evidence="8" id="KW-1133">Transmembrane helix</keyword>
<dbReference type="Pfam" id="PF02518">
    <property type="entry name" value="HATPase_c"/>
    <property type="match status" value="1"/>
</dbReference>
<reference evidence="11 12" key="1">
    <citation type="submission" date="2019-03" db="EMBL/GenBank/DDBJ databases">
        <title>Genomic Encyclopedia of Type Strains, Phase IV (KMG-IV): sequencing the most valuable type-strain genomes for metagenomic binning, comparative biology and taxonomic classification.</title>
        <authorList>
            <person name="Goeker M."/>
        </authorList>
    </citation>
    <scope>NUCLEOTIDE SEQUENCE [LARGE SCALE GENOMIC DNA]</scope>
    <source>
        <strain evidence="11 12">DSM 19610</strain>
    </source>
</reference>
<feature type="transmembrane region" description="Helical" evidence="8">
    <location>
        <begin position="164"/>
        <end position="183"/>
    </location>
</feature>
<accession>A0A4R1HDJ8</accession>
<dbReference type="GO" id="GO:0000155">
    <property type="term" value="F:phosphorelay sensor kinase activity"/>
    <property type="evidence" value="ECO:0007669"/>
    <property type="project" value="InterPro"/>
</dbReference>
<dbReference type="OrthoDB" id="9809567at2"/>
<dbReference type="GO" id="GO:0005886">
    <property type="term" value="C:plasma membrane"/>
    <property type="evidence" value="ECO:0007669"/>
    <property type="project" value="UniProtKB-ARBA"/>
</dbReference>
<keyword evidence="8" id="KW-0812">Transmembrane</keyword>
<dbReference type="EMBL" id="SMFX01000001">
    <property type="protein sequence ID" value="TCK18781.1"/>
    <property type="molecule type" value="Genomic_DNA"/>
</dbReference>
<dbReference type="CDD" id="cd00082">
    <property type="entry name" value="HisKA"/>
    <property type="match status" value="1"/>
</dbReference>
<sequence>MRWGLYTRLAISLGVLLAVAMLTLGYMLLSDATKRLENERLMVTRTLARTLAEGSVDALAADDYELMERWVSSVLPDNNYAYAFLSRPDGLILTHTQLDRIGHRIDTDKRIETGPDSFQTMFKDQPVQEVVYPVNIGNKHLADAHIAYYVNRSDLLDSETTTRILGIVALFLLLLLGAALLIIRRHTRPLSELATSITNVSLDAAHTTQLDRKLLQRTDEIGALAREYSDMLDRLGAAYTELQNEEQRLRERVEERTSELRQSNLELESFSYSVSHDLRAPLRAMAGYSQILLEDHASSIDAEGRHALQRIRDSTFHMDQLISDLLALSRVSRHTMQHKPVDLSAMATEIVAGLRQQQPDRDIEIQIKPTSKVDGDPGLLRVALQNLIDNAWKYTGKSASPRIEFGEVEGEPGSFYIRDNGAGFDMRFADKMFGVFQRLHHSDEFEGTGIGLATVERILHRHKGTIRAESAAGNTVFTFTLHRAG</sequence>
<feature type="coiled-coil region" evidence="7">
    <location>
        <begin position="225"/>
        <end position="259"/>
    </location>
</feature>
<evidence type="ECO:0000256" key="2">
    <source>
        <dbReference type="ARBA" id="ARBA00004370"/>
    </source>
</evidence>
<proteinExistence type="predicted"/>
<dbReference type="PROSITE" id="PS50885">
    <property type="entry name" value="HAMP"/>
    <property type="match status" value="1"/>
</dbReference>
<feature type="transmembrane region" description="Helical" evidence="8">
    <location>
        <begin position="9"/>
        <end position="29"/>
    </location>
</feature>
<dbReference type="InterPro" id="IPR003594">
    <property type="entry name" value="HATPase_dom"/>
</dbReference>
<dbReference type="Pfam" id="PF00512">
    <property type="entry name" value="HisKA"/>
    <property type="match status" value="1"/>
</dbReference>
<keyword evidence="12" id="KW-1185">Reference proteome</keyword>
<evidence type="ECO:0000256" key="5">
    <source>
        <dbReference type="ARBA" id="ARBA00022679"/>
    </source>
</evidence>
<dbReference type="Gene3D" id="1.10.287.130">
    <property type="match status" value="1"/>
</dbReference>
<dbReference type="SMART" id="SM00388">
    <property type="entry name" value="HisKA"/>
    <property type="match status" value="1"/>
</dbReference>
<dbReference type="GO" id="GO:0030295">
    <property type="term" value="F:protein kinase activator activity"/>
    <property type="evidence" value="ECO:0007669"/>
    <property type="project" value="TreeGrafter"/>
</dbReference>
<dbReference type="RefSeq" id="WP_132972882.1">
    <property type="nucleotide sequence ID" value="NZ_SMFX01000001.1"/>
</dbReference>
<keyword evidence="6" id="KW-0418">Kinase</keyword>